<evidence type="ECO:0000259" key="1">
    <source>
        <dbReference type="PROSITE" id="PS50943"/>
    </source>
</evidence>
<gene>
    <name evidence="2" type="ORF">ACFFH7_22995</name>
</gene>
<sequence>MPPSQGPLIPRRRLGHELRKLREAAGLQLVDAARRLECSPSKVSRLENGQGLPKLRDVRDLLDLYEVRDHRLRTRLQGLATASQDEGWWSDHPEAWPPNLGSYISLESAASEMLSFSGFGIYGLAQIPKYCWEVFRNNFPDAPDSEIDQLVEIRGRRQRYVLNRLGELKITAVIDECALHRVVDSADTMRKQLDNLIDFAEHDGVDLRIFPYSTGYSLGIQCNYVIFTFDNDTDQDTVYQELSGGDRFSAQETEVKKYRNIFTNLLSRCPDHKSSLDLIEKVKRTNYE</sequence>
<keyword evidence="3" id="KW-1185">Reference proteome</keyword>
<dbReference type="CDD" id="cd00093">
    <property type="entry name" value="HTH_XRE"/>
    <property type="match status" value="1"/>
</dbReference>
<dbReference type="EMBL" id="JBHLUD010000007">
    <property type="protein sequence ID" value="MFC0544391.1"/>
    <property type="molecule type" value="Genomic_DNA"/>
</dbReference>
<dbReference type="Gene3D" id="1.10.260.40">
    <property type="entry name" value="lambda repressor-like DNA-binding domains"/>
    <property type="match status" value="1"/>
</dbReference>
<dbReference type="SMART" id="SM00530">
    <property type="entry name" value="HTH_XRE"/>
    <property type="match status" value="1"/>
</dbReference>
<feature type="domain" description="HTH cro/C1-type" evidence="1">
    <location>
        <begin position="18"/>
        <end position="72"/>
    </location>
</feature>
<dbReference type="Pfam" id="PF19054">
    <property type="entry name" value="DUF5753"/>
    <property type="match status" value="1"/>
</dbReference>
<comment type="caution">
    <text evidence="2">The sequence shown here is derived from an EMBL/GenBank/DDBJ whole genome shotgun (WGS) entry which is preliminary data.</text>
</comment>
<proteinExistence type="predicted"/>
<name>A0ABV6MX50_9PSEU</name>
<dbReference type="InterPro" id="IPR043917">
    <property type="entry name" value="DUF5753"/>
</dbReference>
<accession>A0ABV6MX50</accession>
<dbReference type="Pfam" id="PF13560">
    <property type="entry name" value="HTH_31"/>
    <property type="match status" value="1"/>
</dbReference>
<dbReference type="PROSITE" id="PS50943">
    <property type="entry name" value="HTH_CROC1"/>
    <property type="match status" value="1"/>
</dbReference>
<organism evidence="2 3">
    <name type="scientific">Kutzneria chonburiensis</name>
    <dbReference type="NCBI Taxonomy" id="1483604"/>
    <lineage>
        <taxon>Bacteria</taxon>
        <taxon>Bacillati</taxon>
        <taxon>Actinomycetota</taxon>
        <taxon>Actinomycetes</taxon>
        <taxon>Pseudonocardiales</taxon>
        <taxon>Pseudonocardiaceae</taxon>
        <taxon>Kutzneria</taxon>
    </lineage>
</organism>
<evidence type="ECO:0000313" key="2">
    <source>
        <dbReference type="EMBL" id="MFC0544391.1"/>
    </source>
</evidence>
<dbReference type="RefSeq" id="WP_273935881.1">
    <property type="nucleotide sequence ID" value="NZ_CP097263.1"/>
</dbReference>
<dbReference type="SUPFAM" id="SSF47413">
    <property type="entry name" value="lambda repressor-like DNA-binding domains"/>
    <property type="match status" value="1"/>
</dbReference>
<reference evidence="2 3" key="1">
    <citation type="submission" date="2024-09" db="EMBL/GenBank/DDBJ databases">
        <authorList>
            <person name="Sun Q."/>
            <person name="Mori K."/>
        </authorList>
    </citation>
    <scope>NUCLEOTIDE SEQUENCE [LARGE SCALE GENOMIC DNA]</scope>
    <source>
        <strain evidence="2 3">TBRC 1432</strain>
    </source>
</reference>
<dbReference type="InterPro" id="IPR010982">
    <property type="entry name" value="Lambda_DNA-bd_dom_sf"/>
</dbReference>
<protein>
    <submittedName>
        <fullName evidence="2">Helix-turn-helix domain-containing protein</fullName>
    </submittedName>
</protein>
<evidence type="ECO:0000313" key="3">
    <source>
        <dbReference type="Proteomes" id="UP001589810"/>
    </source>
</evidence>
<dbReference type="Proteomes" id="UP001589810">
    <property type="component" value="Unassembled WGS sequence"/>
</dbReference>
<dbReference type="InterPro" id="IPR001387">
    <property type="entry name" value="Cro/C1-type_HTH"/>
</dbReference>